<feature type="domain" description="XPG N-terminal" evidence="8">
    <location>
        <begin position="1"/>
        <end position="99"/>
    </location>
</feature>
<dbReference type="GO" id="GO:0046872">
    <property type="term" value="F:metal ion binding"/>
    <property type="evidence" value="ECO:0007669"/>
    <property type="project" value="UniProtKB-UniRule"/>
</dbReference>
<keyword evidence="5" id="KW-0540">Nuclease</keyword>
<feature type="region of interest" description="Disordered" evidence="6">
    <location>
        <begin position="562"/>
        <end position="594"/>
    </location>
</feature>
<dbReference type="SUPFAM" id="SSF88723">
    <property type="entry name" value="PIN domain-like"/>
    <property type="match status" value="1"/>
</dbReference>
<dbReference type="Pfam" id="PF00752">
    <property type="entry name" value="XPG_N"/>
    <property type="match status" value="1"/>
</dbReference>
<dbReference type="InterPro" id="IPR006084">
    <property type="entry name" value="XPG/Rad2"/>
</dbReference>
<evidence type="ECO:0000313" key="10">
    <source>
        <dbReference type="Proteomes" id="UP001146793"/>
    </source>
</evidence>
<feature type="compositionally biased region" description="Basic residues" evidence="6">
    <location>
        <begin position="352"/>
        <end position="366"/>
    </location>
</feature>
<dbReference type="PANTHER" id="PTHR11081">
    <property type="entry name" value="FLAP ENDONUCLEASE FAMILY MEMBER"/>
    <property type="match status" value="1"/>
</dbReference>
<keyword evidence="5" id="KW-0460">Magnesium</keyword>
<evidence type="ECO:0000256" key="3">
    <source>
        <dbReference type="ARBA" id="ARBA00023204"/>
    </source>
</evidence>
<reference evidence="9" key="1">
    <citation type="submission" date="2022-08" db="EMBL/GenBank/DDBJ databases">
        <title>Novel sulphate-reducing endosymbionts in the free-living metamonad Anaeramoeba.</title>
        <authorList>
            <person name="Jerlstrom-Hultqvist J."/>
            <person name="Cepicka I."/>
            <person name="Gallot-Lavallee L."/>
            <person name="Salas-Leiva D."/>
            <person name="Curtis B.A."/>
            <person name="Zahonova K."/>
            <person name="Pipaliya S."/>
            <person name="Dacks J."/>
            <person name="Roger A.J."/>
        </authorList>
    </citation>
    <scope>NUCLEOTIDE SEQUENCE</scope>
    <source>
        <strain evidence="9">Busselton2</strain>
    </source>
</reference>
<dbReference type="GO" id="GO:0005634">
    <property type="term" value="C:nucleus"/>
    <property type="evidence" value="ECO:0007669"/>
    <property type="project" value="UniProtKB-SubCell"/>
</dbReference>
<dbReference type="GO" id="GO:0006281">
    <property type="term" value="P:DNA repair"/>
    <property type="evidence" value="ECO:0007669"/>
    <property type="project" value="UniProtKB-UniRule"/>
</dbReference>
<sequence length="628" mass="73036">MGITGLFKLLESIKKKSHLRNFKGKTIGIDGYVILHRGAFRCAKELCLNNSSRTLIRYVLNFVKLLRRHQIKPYFVFDGSYLPMKAETNKKRNEDRERSLEIAVNLTKSGRQQEAHRYFQRSVKITSKIANQVIQALKKDNVPILVSPYEADPQLAWLARNGIIDLVLSSDSDLLVFGVPHFIYKFEMNGSVEIIHLADVYKIGPKPQPKLENKKASRRIEINFQGWTHDQFIFMCILSGCDYLKSINGIEKEKEKEKEKAKEKEGEKEGEGEGEGETEKEEENNNFNYLGPKVSDEIAKKIANSLIDPFSHKEFSVTNNYNNNNFYNNRKRNNGSYTQSKTPTVNSSQFPKYKKRYNSQKIKRSNSRQPNFSRVSKSKTINNQSKTILDFFQKSKNIKKKETQKCKQQKNLLQRSLTMFPKNEFGIPKLSNFQNNKSQDDHNLNKLENINQEIVVISDDEDAWDLINSNEKINLEKIQNSQLDKKHSSINNKETMSKAMTGKDKETKLEKNEIVHGRIEKKNKSKGEKKKEKHITDKENKKKKKSICKNKVKVDYFDEGNGNLKKKKKIKNNMKNKEQENKTPKNSTDQKNLKSFDLLKDQLLKFELPGEMIEDFNILKDNLNFRLK</sequence>
<dbReference type="PANTHER" id="PTHR11081:SF8">
    <property type="entry name" value="EXONUCLEASE 1"/>
    <property type="match status" value="1"/>
</dbReference>
<evidence type="ECO:0000313" key="9">
    <source>
        <dbReference type="EMBL" id="KAJ3446065.1"/>
    </source>
</evidence>
<keyword evidence="4 5" id="KW-0539">Nucleus</keyword>
<feature type="compositionally biased region" description="Acidic residues" evidence="6">
    <location>
        <begin position="272"/>
        <end position="284"/>
    </location>
</feature>
<feature type="region of interest" description="Disordered" evidence="6">
    <location>
        <begin position="325"/>
        <end position="379"/>
    </location>
</feature>
<evidence type="ECO:0000259" key="7">
    <source>
        <dbReference type="SMART" id="SM00484"/>
    </source>
</evidence>
<feature type="region of interest" description="Disordered" evidence="6">
    <location>
        <begin position="518"/>
        <end position="546"/>
    </location>
</feature>
<dbReference type="InterPro" id="IPR019974">
    <property type="entry name" value="XPG_CS"/>
</dbReference>
<evidence type="ECO:0000256" key="4">
    <source>
        <dbReference type="ARBA" id="ARBA00023242"/>
    </source>
</evidence>
<dbReference type="Gene3D" id="1.10.150.20">
    <property type="entry name" value="5' to 3' exonuclease, C-terminal subdomain"/>
    <property type="match status" value="1"/>
</dbReference>
<name>A0AAV8A1S0_9EUKA</name>
<feature type="region of interest" description="Disordered" evidence="6">
    <location>
        <begin position="253"/>
        <end position="290"/>
    </location>
</feature>
<feature type="compositionally biased region" description="Polar residues" evidence="6">
    <location>
        <begin position="367"/>
        <end position="379"/>
    </location>
</feature>
<gene>
    <name evidence="9" type="ORF">M0812_08600</name>
</gene>
<dbReference type="CDD" id="cd09857">
    <property type="entry name" value="PIN_EXO1"/>
    <property type="match status" value="1"/>
</dbReference>
<dbReference type="GO" id="GO:0017108">
    <property type="term" value="F:5'-flap endonuclease activity"/>
    <property type="evidence" value="ECO:0007669"/>
    <property type="project" value="TreeGrafter"/>
</dbReference>
<keyword evidence="5" id="KW-0378">Hydrolase</keyword>
<dbReference type="GO" id="GO:0035312">
    <property type="term" value="F:5'-3' DNA exonuclease activity"/>
    <property type="evidence" value="ECO:0007669"/>
    <property type="project" value="UniProtKB-UniRule"/>
</dbReference>
<keyword evidence="2 5" id="KW-0227">DNA damage</keyword>
<protein>
    <recommendedName>
        <fullName evidence="5">Exonuclease 1</fullName>
        <ecNumber evidence="5">3.1.-.-</ecNumber>
    </recommendedName>
</protein>
<organism evidence="9 10">
    <name type="scientific">Anaeramoeba flamelloides</name>
    <dbReference type="NCBI Taxonomy" id="1746091"/>
    <lineage>
        <taxon>Eukaryota</taxon>
        <taxon>Metamonada</taxon>
        <taxon>Anaeramoebidae</taxon>
        <taxon>Anaeramoeba</taxon>
    </lineage>
</organism>
<dbReference type="AlphaFoldDB" id="A0AAV8A1S0"/>
<dbReference type="InterPro" id="IPR029060">
    <property type="entry name" value="PIN-like_dom_sf"/>
</dbReference>
<dbReference type="InterPro" id="IPR006086">
    <property type="entry name" value="XPG-I_dom"/>
</dbReference>
<keyword evidence="5 9" id="KW-0269">Exonuclease</keyword>
<dbReference type="PRINTS" id="PR00853">
    <property type="entry name" value="XPGRADSUPER"/>
</dbReference>
<dbReference type="SMART" id="SM00485">
    <property type="entry name" value="XPGN"/>
    <property type="match status" value="1"/>
</dbReference>
<feature type="compositionally biased region" description="Basic and acidic residues" evidence="6">
    <location>
        <begin position="253"/>
        <end position="271"/>
    </location>
</feature>
<evidence type="ECO:0000256" key="1">
    <source>
        <dbReference type="ARBA" id="ARBA00004123"/>
    </source>
</evidence>
<dbReference type="GO" id="GO:0003677">
    <property type="term" value="F:DNA binding"/>
    <property type="evidence" value="ECO:0007669"/>
    <property type="project" value="UniProtKB-UniRule"/>
</dbReference>
<keyword evidence="5" id="KW-0267">Excision nuclease</keyword>
<comment type="similarity">
    <text evidence="5">Belongs to the XPG/RAD2 endonuclease family. EXO1 subfamily.</text>
</comment>
<comment type="subcellular location">
    <subcellularLocation>
        <location evidence="1 5">Nucleus</location>
    </subcellularLocation>
</comment>
<keyword evidence="5" id="KW-0228">DNA excision</keyword>
<comment type="caution">
    <text evidence="9">The sequence shown here is derived from an EMBL/GenBank/DDBJ whole genome shotgun (WGS) entry which is preliminary data.</text>
</comment>
<evidence type="ECO:0000259" key="8">
    <source>
        <dbReference type="SMART" id="SM00485"/>
    </source>
</evidence>
<accession>A0AAV8A1S0</accession>
<dbReference type="FunFam" id="3.40.50.1010:FF:000002">
    <property type="entry name" value="Exonuclease 1, putative"/>
    <property type="match status" value="1"/>
</dbReference>
<dbReference type="InterPro" id="IPR006085">
    <property type="entry name" value="XPG_DNA_repair_N"/>
</dbReference>
<dbReference type="EMBL" id="JANTQA010000021">
    <property type="protein sequence ID" value="KAJ3446065.1"/>
    <property type="molecule type" value="Genomic_DNA"/>
</dbReference>
<feature type="compositionally biased region" description="Basic residues" evidence="6">
    <location>
        <begin position="564"/>
        <end position="574"/>
    </location>
</feature>
<dbReference type="Pfam" id="PF00867">
    <property type="entry name" value="XPG_I"/>
    <property type="match status" value="1"/>
</dbReference>
<comment type="cofactor">
    <cofactor evidence="5">
        <name>Mg(2+)</name>
        <dbReference type="ChEBI" id="CHEBI:18420"/>
    </cofactor>
    <text evidence="5">Binds 2 magnesium ions per subunit. They probably participate in the reaction catalyzed by the enzyme. May bind an additional third magnesium ion after substrate binding.</text>
</comment>
<feature type="domain" description="XPG-I" evidence="7">
    <location>
        <begin position="138"/>
        <end position="206"/>
    </location>
</feature>
<keyword evidence="3 5" id="KW-0234">DNA repair</keyword>
<evidence type="ECO:0000256" key="6">
    <source>
        <dbReference type="SAM" id="MobiDB-lite"/>
    </source>
</evidence>
<dbReference type="SMART" id="SM00484">
    <property type="entry name" value="XPGI"/>
    <property type="match status" value="1"/>
</dbReference>
<dbReference type="InterPro" id="IPR044752">
    <property type="entry name" value="PIN-like_EXO1"/>
</dbReference>
<feature type="compositionally biased region" description="Polar residues" evidence="6">
    <location>
        <begin position="335"/>
        <end position="350"/>
    </location>
</feature>
<keyword evidence="5" id="KW-0238">DNA-binding</keyword>
<feature type="compositionally biased region" description="Basic and acidic residues" evidence="6">
    <location>
        <begin position="518"/>
        <end position="540"/>
    </location>
</feature>
<dbReference type="Proteomes" id="UP001146793">
    <property type="component" value="Unassembled WGS sequence"/>
</dbReference>
<dbReference type="PROSITE" id="PS00841">
    <property type="entry name" value="XPG_1"/>
    <property type="match status" value="1"/>
</dbReference>
<proteinExistence type="inferred from homology"/>
<dbReference type="Gene3D" id="3.40.50.1010">
    <property type="entry name" value="5'-nuclease"/>
    <property type="match status" value="1"/>
</dbReference>
<dbReference type="EC" id="3.1.-.-" evidence="5"/>
<evidence type="ECO:0000256" key="2">
    <source>
        <dbReference type="ARBA" id="ARBA00022763"/>
    </source>
</evidence>
<evidence type="ECO:0000256" key="5">
    <source>
        <dbReference type="RuleBase" id="RU910737"/>
    </source>
</evidence>
<comment type="function">
    <text evidence="5">5'-&gt;3' double-stranded DNA exonuclease which may also possess a cryptic 3'-&gt;5' double-stranded DNA exonuclease activity. Functions in DNA mismatch repair.</text>
</comment>
<keyword evidence="5" id="KW-0479">Metal-binding</keyword>